<evidence type="ECO:0000256" key="6">
    <source>
        <dbReference type="ARBA" id="ARBA00022679"/>
    </source>
</evidence>
<dbReference type="InterPro" id="IPR050351">
    <property type="entry name" value="BphY/WalK/GraS-like"/>
</dbReference>
<protein>
    <recommendedName>
        <fullName evidence="3">histidine kinase</fullName>
        <ecNumber evidence="3">2.7.13.3</ecNumber>
    </recommendedName>
</protein>
<dbReference type="PANTHER" id="PTHR45453:SF2">
    <property type="entry name" value="HISTIDINE KINASE"/>
    <property type="match status" value="1"/>
</dbReference>
<dbReference type="InterPro" id="IPR004358">
    <property type="entry name" value="Sig_transdc_His_kin-like_C"/>
</dbReference>
<dbReference type="EMBL" id="FOJW01000002">
    <property type="protein sequence ID" value="SFA81113.1"/>
    <property type="molecule type" value="Genomic_DNA"/>
</dbReference>
<evidence type="ECO:0000256" key="7">
    <source>
        <dbReference type="ARBA" id="ARBA00022692"/>
    </source>
</evidence>
<comment type="subcellular location">
    <subcellularLocation>
        <location evidence="2">Cell membrane</location>
        <topology evidence="2">Multi-pass membrane protein</topology>
    </subcellularLocation>
</comment>
<keyword evidence="5" id="KW-0597">Phosphoprotein</keyword>
<feature type="transmembrane region" description="Helical" evidence="14">
    <location>
        <begin position="12"/>
        <end position="31"/>
    </location>
</feature>
<dbReference type="GO" id="GO:0005886">
    <property type="term" value="C:plasma membrane"/>
    <property type="evidence" value="ECO:0007669"/>
    <property type="project" value="UniProtKB-SubCell"/>
</dbReference>
<dbReference type="InterPro" id="IPR003661">
    <property type="entry name" value="HisK_dim/P_dom"/>
</dbReference>
<evidence type="ECO:0000256" key="14">
    <source>
        <dbReference type="SAM" id="Phobius"/>
    </source>
</evidence>
<evidence type="ECO:0000256" key="13">
    <source>
        <dbReference type="ARBA" id="ARBA00023136"/>
    </source>
</evidence>
<dbReference type="InterPro" id="IPR005467">
    <property type="entry name" value="His_kinase_dom"/>
</dbReference>
<keyword evidence="4" id="KW-1003">Cell membrane</keyword>
<evidence type="ECO:0000313" key="17">
    <source>
        <dbReference type="Proteomes" id="UP000198642"/>
    </source>
</evidence>
<dbReference type="InterPro" id="IPR036890">
    <property type="entry name" value="HATPase_C_sf"/>
</dbReference>
<evidence type="ECO:0000256" key="2">
    <source>
        <dbReference type="ARBA" id="ARBA00004651"/>
    </source>
</evidence>
<accession>A0A1I0VZ02</accession>
<organism evidence="16 17">
    <name type="scientific">Lentibacillus halodurans</name>
    <dbReference type="NCBI Taxonomy" id="237679"/>
    <lineage>
        <taxon>Bacteria</taxon>
        <taxon>Bacillati</taxon>
        <taxon>Bacillota</taxon>
        <taxon>Bacilli</taxon>
        <taxon>Bacillales</taxon>
        <taxon>Bacillaceae</taxon>
        <taxon>Lentibacillus</taxon>
    </lineage>
</organism>
<dbReference type="Gene3D" id="3.30.565.10">
    <property type="entry name" value="Histidine kinase-like ATPase, C-terminal domain"/>
    <property type="match status" value="1"/>
</dbReference>
<dbReference type="GO" id="GO:0004721">
    <property type="term" value="F:phosphoprotein phosphatase activity"/>
    <property type="evidence" value="ECO:0007669"/>
    <property type="project" value="TreeGrafter"/>
</dbReference>
<keyword evidence="11 14" id="KW-1133">Transmembrane helix</keyword>
<dbReference type="CDD" id="cd00082">
    <property type="entry name" value="HisKA"/>
    <property type="match status" value="1"/>
</dbReference>
<dbReference type="OrthoDB" id="9780487at2"/>
<evidence type="ECO:0000259" key="15">
    <source>
        <dbReference type="PROSITE" id="PS50109"/>
    </source>
</evidence>
<sequence length="333" mass="39107">MKLFIKDHRLLIGLQIVQFGLIFLILWLDGYRNIRTVLYAIFLGFILFSSYLLYYYITRRAFYKRLEQPIESLDESLQETDQAPIAEALDQLLKSQYRMYERRIGETEAQKEEHLTFIDRWVHQMKTPLSVIELTAQNLDEPESSNIREETDRIKTGLNTVLYMARLRTIEQDFRIKPVVLEKLVQEVNQENKRFFIRNEVYPKLEKERSGITVETDEKWLLFIMTQFIQNAVKYSAGKSGQMVISLYERAGSVIFEVTDFGVGIPEEDRKRIFNAFYTGKNGRKFRESTGMGLFLAKEVADYLGHRIEMESIVDKGTTIRIVFSPAQNITKM</sequence>
<reference evidence="16 17" key="1">
    <citation type="submission" date="2016-10" db="EMBL/GenBank/DDBJ databases">
        <authorList>
            <person name="de Groot N.N."/>
        </authorList>
    </citation>
    <scope>NUCLEOTIDE SEQUENCE [LARGE SCALE GENOMIC DNA]</scope>
    <source>
        <strain evidence="16 17">CGMCC 1.3702</strain>
    </source>
</reference>
<feature type="transmembrane region" description="Helical" evidence="14">
    <location>
        <begin position="37"/>
        <end position="57"/>
    </location>
</feature>
<keyword evidence="7 14" id="KW-0812">Transmembrane</keyword>
<keyword evidence="12" id="KW-0902">Two-component regulatory system</keyword>
<dbReference type="Pfam" id="PF00512">
    <property type="entry name" value="HisKA"/>
    <property type="match status" value="1"/>
</dbReference>
<keyword evidence="17" id="KW-1185">Reference proteome</keyword>
<keyword evidence="8" id="KW-0547">Nucleotide-binding</keyword>
<keyword evidence="13 14" id="KW-0472">Membrane</keyword>
<dbReference type="InterPro" id="IPR003594">
    <property type="entry name" value="HATPase_dom"/>
</dbReference>
<evidence type="ECO:0000256" key="10">
    <source>
        <dbReference type="ARBA" id="ARBA00022840"/>
    </source>
</evidence>
<evidence type="ECO:0000256" key="8">
    <source>
        <dbReference type="ARBA" id="ARBA00022741"/>
    </source>
</evidence>
<dbReference type="PANTHER" id="PTHR45453">
    <property type="entry name" value="PHOSPHATE REGULON SENSOR PROTEIN PHOR"/>
    <property type="match status" value="1"/>
</dbReference>
<dbReference type="Pfam" id="PF02518">
    <property type="entry name" value="HATPase_c"/>
    <property type="match status" value="1"/>
</dbReference>
<evidence type="ECO:0000256" key="4">
    <source>
        <dbReference type="ARBA" id="ARBA00022475"/>
    </source>
</evidence>
<gene>
    <name evidence="16" type="ORF">SAMN04488072_10245</name>
</gene>
<dbReference type="SMART" id="SM00387">
    <property type="entry name" value="HATPase_c"/>
    <property type="match status" value="1"/>
</dbReference>
<dbReference type="EC" id="2.7.13.3" evidence="3"/>
<dbReference type="RefSeq" id="WP_090233344.1">
    <property type="nucleotide sequence ID" value="NZ_FOJW01000002.1"/>
</dbReference>
<evidence type="ECO:0000256" key="5">
    <source>
        <dbReference type="ARBA" id="ARBA00022553"/>
    </source>
</evidence>
<dbReference type="GO" id="GO:0016036">
    <property type="term" value="P:cellular response to phosphate starvation"/>
    <property type="evidence" value="ECO:0007669"/>
    <property type="project" value="TreeGrafter"/>
</dbReference>
<feature type="domain" description="Histidine kinase" evidence="15">
    <location>
        <begin position="120"/>
        <end position="328"/>
    </location>
</feature>
<dbReference type="PROSITE" id="PS50109">
    <property type="entry name" value="HIS_KIN"/>
    <property type="match status" value="1"/>
</dbReference>
<dbReference type="SMART" id="SM00388">
    <property type="entry name" value="HisKA"/>
    <property type="match status" value="1"/>
</dbReference>
<dbReference type="SUPFAM" id="SSF47384">
    <property type="entry name" value="Homodimeric domain of signal transducing histidine kinase"/>
    <property type="match status" value="1"/>
</dbReference>
<dbReference type="Proteomes" id="UP000198642">
    <property type="component" value="Unassembled WGS sequence"/>
</dbReference>
<evidence type="ECO:0000256" key="12">
    <source>
        <dbReference type="ARBA" id="ARBA00023012"/>
    </source>
</evidence>
<dbReference type="Gene3D" id="1.10.287.130">
    <property type="match status" value="1"/>
</dbReference>
<evidence type="ECO:0000256" key="3">
    <source>
        <dbReference type="ARBA" id="ARBA00012438"/>
    </source>
</evidence>
<proteinExistence type="predicted"/>
<evidence type="ECO:0000256" key="1">
    <source>
        <dbReference type="ARBA" id="ARBA00000085"/>
    </source>
</evidence>
<comment type="catalytic activity">
    <reaction evidence="1">
        <text>ATP + protein L-histidine = ADP + protein N-phospho-L-histidine.</text>
        <dbReference type="EC" id="2.7.13.3"/>
    </reaction>
</comment>
<evidence type="ECO:0000256" key="9">
    <source>
        <dbReference type="ARBA" id="ARBA00022777"/>
    </source>
</evidence>
<evidence type="ECO:0000256" key="11">
    <source>
        <dbReference type="ARBA" id="ARBA00022989"/>
    </source>
</evidence>
<dbReference type="PRINTS" id="PR00344">
    <property type="entry name" value="BCTRLSENSOR"/>
</dbReference>
<dbReference type="AlphaFoldDB" id="A0A1I0VZ02"/>
<dbReference type="InterPro" id="IPR036097">
    <property type="entry name" value="HisK_dim/P_sf"/>
</dbReference>
<keyword evidence="6" id="KW-0808">Transferase</keyword>
<dbReference type="GO" id="GO:0005524">
    <property type="term" value="F:ATP binding"/>
    <property type="evidence" value="ECO:0007669"/>
    <property type="project" value="UniProtKB-KW"/>
</dbReference>
<evidence type="ECO:0000313" key="16">
    <source>
        <dbReference type="EMBL" id="SFA81113.1"/>
    </source>
</evidence>
<keyword evidence="9 16" id="KW-0418">Kinase</keyword>
<dbReference type="GO" id="GO:0000155">
    <property type="term" value="F:phosphorelay sensor kinase activity"/>
    <property type="evidence" value="ECO:0007669"/>
    <property type="project" value="InterPro"/>
</dbReference>
<keyword evidence="10" id="KW-0067">ATP-binding</keyword>
<dbReference type="SUPFAM" id="SSF55874">
    <property type="entry name" value="ATPase domain of HSP90 chaperone/DNA topoisomerase II/histidine kinase"/>
    <property type="match status" value="1"/>
</dbReference>
<name>A0A1I0VZ02_9BACI</name>
<dbReference type="STRING" id="237679.SAMN04488072_10245"/>